<feature type="domain" description="HTH tetR-type" evidence="4">
    <location>
        <begin position="90"/>
        <end position="150"/>
    </location>
</feature>
<proteinExistence type="predicted"/>
<keyword evidence="6" id="KW-1185">Reference proteome</keyword>
<dbReference type="Pfam" id="PF00440">
    <property type="entry name" value="TetR_N"/>
    <property type="match status" value="1"/>
</dbReference>
<sequence>MDVLPVTGFNSGCRPEHLICYRPSLSAQYDTIPFRIVCDKLVPDKQKAPDQLVGVVLHKQHHRDNTVLMPRSPRQPSLNKKQKSPVQFSRERLEVLMDAAKAIFLEKGLTGASIDQISVSSRVSKSTIYRHFRSKELLFEAVALKIAEQQAQAIATFELDIENPADTLRQFAHHIYRVDSRPEFLETLRINISEAGRYPAMSKSIWGQARLEVLKDLIAFFDQLIARGKMQHPDSGLAANTFYMLARGNLRPLLSVSSNPDDELKKVDIDINIFLKGCEIT</sequence>
<dbReference type="InterPro" id="IPR050109">
    <property type="entry name" value="HTH-type_TetR-like_transc_reg"/>
</dbReference>
<comment type="caution">
    <text evidence="5">The sequence shown here is derived from an EMBL/GenBank/DDBJ whole genome shotgun (WGS) entry which is preliminary data.</text>
</comment>
<feature type="compositionally biased region" description="Polar residues" evidence="3">
    <location>
        <begin position="74"/>
        <end position="85"/>
    </location>
</feature>
<dbReference type="PANTHER" id="PTHR30328:SF54">
    <property type="entry name" value="HTH-TYPE TRANSCRIPTIONAL REPRESSOR SCO4008"/>
    <property type="match status" value="1"/>
</dbReference>
<dbReference type="GO" id="GO:0003677">
    <property type="term" value="F:DNA binding"/>
    <property type="evidence" value="ECO:0007669"/>
    <property type="project" value="UniProtKB-UniRule"/>
</dbReference>
<accession>A0A9E5JW16</accession>
<dbReference type="InterPro" id="IPR039536">
    <property type="entry name" value="TetR_C_Proteobacteria"/>
</dbReference>
<evidence type="ECO:0000256" key="2">
    <source>
        <dbReference type="PROSITE-ProRule" id="PRU00335"/>
    </source>
</evidence>
<dbReference type="Pfam" id="PF14246">
    <property type="entry name" value="TetR_C_7"/>
    <property type="match status" value="1"/>
</dbReference>
<dbReference type="SUPFAM" id="SSF46689">
    <property type="entry name" value="Homeodomain-like"/>
    <property type="match status" value="1"/>
</dbReference>
<keyword evidence="1 2" id="KW-0238">DNA-binding</keyword>
<dbReference type="InterPro" id="IPR009057">
    <property type="entry name" value="Homeodomain-like_sf"/>
</dbReference>
<dbReference type="PROSITE" id="PS50977">
    <property type="entry name" value="HTH_TETR_2"/>
    <property type="match status" value="1"/>
</dbReference>
<evidence type="ECO:0000313" key="5">
    <source>
        <dbReference type="EMBL" id="NHO66628.1"/>
    </source>
</evidence>
<feature type="DNA-binding region" description="H-T-H motif" evidence="2">
    <location>
        <begin position="113"/>
        <end position="132"/>
    </location>
</feature>
<evidence type="ECO:0000256" key="1">
    <source>
        <dbReference type="ARBA" id="ARBA00023125"/>
    </source>
</evidence>
<dbReference type="AlphaFoldDB" id="A0A9E5JW16"/>
<organism evidence="5 6">
    <name type="scientific">Pseudomaricurvus hydrocarbonicus</name>
    <dbReference type="NCBI Taxonomy" id="1470433"/>
    <lineage>
        <taxon>Bacteria</taxon>
        <taxon>Pseudomonadati</taxon>
        <taxon>Pseudomonadota</taxon>
        <taxon>Gammaproteobacteria</taxon>
        <taxon>Cellvibrionales</taxon>
        <taxon>Cellvibrionaceae</taxon>
        <taxon>Pseudomaricurvus</taxon>
    </lineage>
</organism>
<dbReference type="InterPro" id="IPR001647">
    <property type="entry name" value="HTH_TetR"/>
</dbReference>
<dbReference type="EMBL" id="JAAONZ010000011">
    <property type="protein sequence ID" value="NHO66628.1"/>
    <property type="molecule type" value="Genomic_DNA"/>
</dbReference>
<evidence type="ECO:0000313" key="6">
    <source>
        <dbReference type="Proteomes" id="UP000787472"/>
    </source>
</evidence>
<dbReference type="RefSeq" id="WP_167187845.1">
    <property type="nucleotide sequence ID" value="NZ_JAAONZ010000011.1"/>
</dbReference>
<gene>
    <name evidence="5" type="ORF">G8770_13850</name>
</gene>
<dbReference type="PRINTS" id="PR00455">
    <property type="entry name" value="HTHTETR"/>
</dbReference>
<evidence type="ECO:0000256" key="3">
    <source>
        <dbReference type="SAM" id="MobiDB-lite"/>
    </source>
</evidence>
<dbReference type="Proteomes" id="UP000787472">
    <property type="component" value="Unassembled WGS sequence"/>
</dbReference>
<dbReference type="Gene3D" id="1.10.357.10">
    <property type="entry name" value="Tetracycline Repressor, domain 2"/>
    <property type="match status" value="1"/>
</dbReference>
<protein>
    <submittedName>
        <fullName evidence="5">TetR/AcrR family transcriptional regulator</fullName>
    </submittedName>
</protein>
<dbReference type="PANTHER" id="PTHR30328">
    <property type="entry name" value="TRANSCRIPTIONAL REPRESSOR"/>
    <property type="match status" value="1"/>
</dbReference>
<name>A0A9E5JW16_9GAMM</name>
<feature type="region of interest" description="Disordered" evidence="3">
    <location>
        <begin position="64"/>
        <end position="85"/>
    </location>
</feature>
<evidence type="ECO:0000259" key="4">
    <source>
        <dbReference type="PROSITE" id="PS50977"/>
    </source>
</evidence>
<reference evidence="5" key="1">
    <citation type="submission" date="2020-03" db="EMBL/GenBank/DDBJ databases">
        <authorList>
            <person name="Guo F."/>
        </authorList>
    </citation>
    <scope>NUCLEOTIDE SEQUENCE</scope>
    <source>
        <strain evidence="5">JCM 30134</strain>
    </source>
</reference>